<protein>
    <submittedName>
        <fullName evidence="7">S9 family peptidase</fullName>
    </submittedName>
</protein>
<evidence type="ECO:0000256" key="4">
    <source>
        <dbReference type="SAM" id="SignalP"/>
    </source>
</evidence>
<accession>A0A368MY62</accession>
<dbReference type="PROSITE" id="PS00708">
    <property type="entry name" value="PRO_ENDOPEP_SER"/>
    <property type="match status" value="1"/>
</dbReference>
<dbReference type="SUPFAM" id="SSF53474">
    <property type="entry name" value="alpha/beta-Hydrolases"/>
    <property type="match status" value="1"/>
</dbReference>
<keyword evidence="1" id="KW-0645">Protease</keyword>
<evidence type="ECO:0000259" key="6">
    <source>
        <dbReference type="Pfam" id="PF00930"/>
    </source>
</evidence>
<evidence type="ECO:0000313" key="8">
    <source>
        <dbReference type="Proteomes" id="UP000252172"/>
    </source>
</evidence>
<dbReference type="Pfam" id="PF00326">
    <property type="entry name" value="Peptidase_S9"/>
    <property type="match status" value="1"/>
</dbReference>
<dbReference type="InterPro" id="IPR029058">
    <property type="entry name" value="AB_hydrolase_fold"/>
</dbReference>
<proteinExistence type="predicted"/>
<keyword evidence="4" id="KW-0732">Signal</keyword>
<evidence type="ECO:0000256" key="3">
    <source>
        <dbReference type="ARBA" id="ARBA00023180"/>
    </source>
</evidence>
<feature type="signal peptide" evidence="4">
    <location>
        <begin position="1"/>
        <end position="19"/>
    </location>
</feature>
<evidence type="ECO:0000256" key="1">
    <source>
        <dbReference type="ARBA" id="ARBA00022670"/>
    </source>
</evidence>
<sequence>MKKIVLSLLLFTTFQFTLAQQITLDKIYSGYYRGKGISGINSMKNGEHYTVIERDGIAKFSYQTGQKSGIIAEGNYESYEFSEDENKILLLKESQPIYRHSFLGKFEIKDLKSQKTISLNNGNPVQEPRFSPDAEKVAFISDNNLYYQDLNNGKITQITHDGKKNHILNGLADWVYEEEFGHARMYEWTKNSDAIVFVKFDESEVKEVYIPIYGDLLYPAEMRFKYPKAGEENAKVSAHFYRLNTGNILPLDLSGFKNYYIPNVIQTAKADEMILITSERIQNASDVLKVNTKTGSVTKLFTETDERWVDTDNVTMEFLKDNSFLWASERDGHRHLYWYNADGKLKKQITKGNWEVTDYYGYNPASNEIFVQTNQTGSIHKVISKVNISNGKSSIVSQREGNNSANFSGNFHYFIETSSNASQPHTFTLKDNQGKTVRPLQNNSEMLDKLKSDGWVAREFITIPNEAGDQMNAWIMKPKNFDPNKKYPLFMYQYSGPGSQQVTNSWDGGNGLWFSHLVQQGYIVACVDGRGTGGKGTKFKKVTYMQLGKYEIEDQITAAKWFGKQSYVDASRIGIFGWSYGGYMAGLALTKGADVFKTGIAVAPVTNWRYYDTIYTERFMRTPQENPSGYDDNSPIHFAKLMKGNFLMVHGTADDNVHYQNAATFAEALIQNKKKFQFMTYPDKNHGIYGGNTRPQLYQMMTDYILEKL</sequence>
<dbReference type="InterPro" id="IPR050278">
    <property type="entry name" value="Serine_Prot_S9B/DPPIV"/>
</dbReference>
<gene>
    <name evidence="7" type="ORF">DQ356_05830</name>
</gene>
<feature type="domain" description="Peptidase S9 prolyl oligopeptidase catalytic" evidence="5">
    <location>
        <begin position="516"/>
        <end position="709"/>
    </location>
</feature>
<dbReference type="FunFam" id="3.40.50.1820:FF:000003">
    <property type="entry name" value="Dipeptidyl peptidase 4"/>
    <property type="match status" value="1"/>
</dbReference>
<dbReference type="InterPro" id="IPR002469">
    <property type="entry name" value="Peptidase_S9B_N"/>
</dbReference>
<name>A0A368MY62_9FLAO</name>
<dbReference type="EMBL" id="QPIE01000004">
    <property type="protein sequence ID" value="RCU42956.1"/>
    <property type="molecule type" value="Genomic_DNA"/>
</dbReference>
<dbReference type="SUPFAM" id="SSF82171">
    <property type="entry name" value="DPP6 N-terminal domain-like"/>
    <property type="match status" value="1"/>
</dbReference>
<dbReference type="OrthoDB" id="9812921at2"/>
<keyword evidence="3" id="KW-0325">Glycoprotein</keyword>
<evidence type="ECO:0000256" key="2">
    <source>
        <dbReference type="ARBA" id="ARBA00022801"/>
    </source>
</evidence>
<dbReference type="Gene3D" id="2.140.10.30">
    <property type="entry name" value="Dipeptidylpeptidase IV, N-terminal domain"/>
    <property type="match status" value="1"/>
</dbReference>
<dbReference type="InterPro" id="IPR002471">
    <property type="entry name" value="Pept_S9_AS"/>
</dbReference>
<reference evidence="7 8" key="1">
    <citation type="submission" date="2018-07" db="EMBL/GenBank/DDBJ databases">
        <title>Chryseobacterium lacus sp. nov., isolated from lake water.</title>
        <authorList>
            <person name="Li C.-M."/>
        </authorList>
    </citation>
    <scope>NUCLEOTIDE SEQUENCE [LARGE SCALE GENOMIC DNA]</scope>
    <source>
        <strain evidence="7 8">YLOS41</strain>
    </source>
</reference>
<dbReference type="AlphaFoldDB" id="A0A368MY62"/>
<dbReference type="RefSeq" id="WP_114303542.1">
    <property type="nucleotide sequence ID" value="NZ_QPIE01000004.1"/>
</dbReference>
<dbReference type="InterPro" id="IPR001375">
    <property type="entry name" value="Peptidase_S9_cat"/>
</dbReference>
<evidence type="ECO:0000313" key="7">
    <source>
        <dbReference type="EMBL" id="RCU42956.1"/>
    </source>
</evidence>
<dbReference type="GO" id="GO:0008239">
    <property type="term" value="F:dipeptidyl-peptidase activity"/>
    <property type="evidence" value="ECO:0007669"/>
    <property type="project" value="TreeGrafter"/>
</dbReference>
<dbReference type="PANTHER" id="PTHR11731:SF193">
    <property type="entry name" value="DIPEPTIDYL PEPTIDASE 9"/>
    <property type="match status" value="1"/>
</dbReference>
<feature type="chain" id="PRO_5016985015" evidence="4">
    <location>
        <begin position="20"/>
        <end position="709"/>
    </location>
</feature>
<organism evidence="7 8">
    <name type="scientific">Chryseobacterium lacus</name>
    <dbReference type="NCBI Taxonomy" id="2058346"/>
    <lineage>
        <taxon>Bacteria</taxon>
        <taxon>Pseudomonadati</taxon>
        <taxon>Bacteroidota</taxon>
        <taxon>Flavobacteriia</taxon>
        <taxon>Flavobacteriales</taxon>
        <taxon>Weeksellaceae</taxon>
        <taxon>Chryseobacterium group</taxon>
        <taxon>Chryseobacterium</taxon>
    </lineage>
</organism>
<keyword evidence="2" id="KW-0378">Hydrolase</keyword>
<comment type="caution">
    <text evidence="7">The sequence shown here is derived from an EMBL/GenBank/DDBJ whole genome shotgun (WGS) entry which is preliminary data.</text>
</comment>
<dbReference type="GO" id="GO:0006508">
    <property type="term" value="P:proteolysis"/>
    <property type="evidence" value="ECO:0007669"/>
    <property type="project" value="UniProtKB-KW"/>
</dbReference>
<keyword evidence="8" id="KW-1185">Reference proteome</keyword>
<feature type="domain" description="Dipeptidylpeptidase IV N-terminal" evidence="6">
    <location>
        <begin position="82"/>
        <end position="424"/>
    </location>
</feature>
<dbReference type="PANTHER" id="PTHR11731">
    <property type="entry name" value="PROTEASE FAMILY S9B,C DIPEPTIDYL-PEPTIDASE IV-RELATED"/>
    <property type="match status" value="1"/>
</dbReference>
<dbReference type="GO" id="GO:0004252">
    <property type="term" value="F:serine-type endopeptidase activity"/>
    <property type="evidence" value="ECO:0007669"/>
    <property type="project" value="InterPro"/>
</dbReference>
<dbReference type="Proteomes" id="UP000252172">
    <property type="component" value="Unassembled WGS sequence"/>
</dbReference>
<dbReference type="Pfam" id="PF00930">
    <property type="entry name" value="DPPIV_N"/>
    <property type="match status" value="1"/>
</dbReference>
<evidence type="ECO:0000259" key="5">
    <source>
        <dbReference type="Pfam" id="PF00326"/>
    </source>
</evidence>
<dbReference type="Gene3D" id="3.40.50.1820">
    <property type="entry name" value="alpha/beta hydrolase"/>
    <property type="match status" value="1"/>
</dbReference>